<dbReference type="EMBL" id="BMZG01000002">
    <property type="protein sequence ID" value="GHA66181.1"/>
    <property type="molecule type" value="Genomic_DNA"/>
</dbReference>
<evidence type="ECO:0000313" key="3">
    <source>
        <dbReference type="Proteomes" id="UP000614287"/>
    </source>
</evidence>
<name>A0A8J3CLL8_9BURK</name>
<reference evidence="2" key="2">
    <citation type="submission" date="2020-09" db="EMBL/GenBank/DDBJ databases">
        <authorList>
            <person name="Sun Q."/>
            <person name="Kim S."/>
        </authorList>
    </citation>
    <scope>NUCLEOTIDE SEQUENCE</scope>
    <source>
        <strain evidence="2">KCTC 32501</strain>
    </source>
</reference>
<proteinExistence type="predicted"/>
<protein>
    <recommendedName>
        <fullName evidence="4">Holin</fullName>
    </recommendedName>
</protein>
<keyword evidence="3" id="KW-1185">Reference proteome</keyword>
<dbReference type="Pfam" id="PF23987">
    <property type="entry name" value="Phage_holin_10"/>
    <property type="match status" value="1"/>
</dbReference>
<dbReference type="AlphaFoldDB" id="A0A8J3CLL8"/>
<sequence length="57" mass="5762">MDLSTVFGILVRHGLTILGGVLVSKGIIEAGDVEVIAGSGAAIVGVLLSVFNKRVAK</sequence>
<dbReference type="Proteomes" id="UP000614287">
    <property type="component" value="Unassembled WGS sequence"/>
</dbReference>
<gene>
    <name evidence="2" type="ORF">GCM10009007_03300</name>
</gene>
<keyword evidence="1" id="KW-0472">Membrane</keyword>
<organism evidence="2 3">
    <name type="scientific">Formosimonas limnophila</name>
    <dbReference type="NCBI Taxonomy" id="1384487"/>
    <lineage>
        <taxon>Bacteria</taxon>
        <taxon>Pseudomonadati</taxon>
        <taxon>Pseudomonadota</taxon>
        <taxon>Betaproteobacteria</taxon>
        <taxon>Burkholderiales</taxon>
        <taxon>Burkholderiaceae</taxon>
        <taxon>Formosimonas</taxon>
    </lineage>
</organism>
<reference evidence="2" key="1">
    <citation type="journal article" date="2014" name="Int. J. Syst. Evol. Microbiol.">
        <title>Complete genome sequence of Corynebacterium casei LMG S-19264T (=DSM 44701T), isolated from a smear-ripened cheese.</title>
        <authorList>
            <consortium name="US DOE Joint Genome Institute (JGI-PGF)"/>
            <person name="Walter F."/>
            <person name="Albersmeier A."/>
            <person name="Kalinowski J."/>
            <person name="Ruckert C."/>
        </authorList>
    </citation>
    <scope>NUCLEOTIDE SEQUENCE</scope>
    <source>
        <strain evidence="2">KCTC 32501</strain>
    </source>
</reference>
<evidence type="ECO:0000313" key="2">
    <source>
        <dbReference type="EMBL" id="GHA66181.1"/>
    </source>
</evidence>
<accession>A0A8J3CLL8</accession>
<keyword evidence="1" id="KW-0812">Transmembrane</keyword>
<feature type="transmembrane region" description="Helical" evidence="1">
    <location>
        <begin position="6"/>
        <end position="23"/>
    </location>
</feature>
<feature type="transmembrane region" description="Helical" evidence="1">
    <location>
        <begin position="35"/>
        <end position="51"/>
    </location>
</feature>
<dbReference type="RefSeq" id="WP_189490712.1">
    <property type="nucleotide sequence ID" value="NZ_BMZG01000002.1"/>
</dbReference>
<evidence type="ECO:0008006" key="4">
    <source>
        <dbReference type="Google" id="ProtNLM"/>
    </source>
</evidence>
<evidence type="ECO:0000256" key="1">
    <source>
        <dbReference type="SAM" id="Phobius"/>
    </source>
</evidence>
<keyword evidence="1" id="KW-1133">Transmembrane helix</keyword>
<comment type="caution">
    <text evidence="2">The sequence shown here is derived from an EMBL/GenBank/DDBJ whole genome shotgun (WGS) entry which is preliminary data.</text>
</comment>
<dbReference type="InterPro" id="IPR058159">
    <property type="entry name" value="Phage_holin_10"/>
</dbReference>